<organism evidence="3 4">
    <name type="scientific">Actinoplanes couchii</name>
    <dbReference type="NCBI Taxonomy" id="403638"/>
    <lineage>
        <taxon>Bacteria</taxon>
        <taxon>Bacillati</taxon>
        <taxon>Actinomycetota</taxon>
        <taxon>Actinomycetes</taxon>
        <taxon>Micromonosporales</taxon>
        <taxon>Micromonosporaceae</taxon>
        <taxon>Actinoplanes</taxon>
    </lineage>
</organism>
<sequence length="290" mass="29066">MAGLVATAVTSGAYLVPKALEAAPAPSVTPPFGQGPGAENGGQSGLPGLESGGGLPGGGNVPSYPVPGTGVPGAGLPGAGLPGVGVSGLPGLTPPTVANVRPADSLAGWAEQVGTKVGIPVVAVQAYGYAELVAAQTTPACRLSWTTLAAIGEVESAHGSFNGAVLRADGVSEPTIYGLPLDGKGGRQLVADTDRGVLDADTTFDRAIGPMQFIPSIWSAHAIDADRDGVANPNDIDDAALTAAVFLCKGGRDMSRADSWWEAILAYNAIQPRAQKVFATADDYGRRSQA</sequence>
<protein>
    <recommendedName>
        <fullName evidence="2">Transglycosylase SLT domain-containing protein</fullName>
    </recommendedName>
</protein>
<feature type="compositionally biased region" description="Gly residues" evidence="1">
    <location>
        <begin position="34"/>
        <end position="60"/>
    </location>
</feature>
<feature type="domain" description="Transglycosylase SLT" evidence="2">
    <location>
        <begin position="207"/>
        <end position="251"/>
    </location>
</feature>
<dbReference type="PANTHER" id="PTHR30163">
    <property type="entry name" value="MEMBRANE-BOUND LYTIC MUREIN TRANSGLYCOSYLASE B"/>
    <property type="match status" value="1"/>
</dbReference>
<dbReference type="InterPro" id="IPR023346">
    <property type="entry name" value="Lysozyme-like_dom_sf"/>
</dbReference>
<dbReference type="Pfam" id="PF13406">
    <property type="entry name" value="SLT_2"/>
    <property type="match status" value="1"/>
</dbReference>
<feature type="region of interest" description="Disordered" evidence="1">
    <location>
        <begin position="27"/>
        <end position="69"/>
    </location>
</feature>
<dbReference type="PANTHER" id="PTHR30163:SF8">
    <property type="entry name" value="LYTIC MUREIN TRANSGLYCOSYLASE"/>
    <property type="match status" value="1"/>
</dbReference>
<dbReference type="Gene3D" id="1.10.530.10">
    <property type="match status" value="1"/>
</dbReference>
<dbReference type="InterPro" id="IPR031304">
    <property type="entry name" value="SLT_2"/>
</dbReference>
<evidence type="ECO:0000313" key="4">
    <source>
        <dbReference type="Proteomes" id="UP000612282"/>
    </source>
</evidence>
<comment type="caution">
    <text evidence="3">The sequence shown here is derived from an EMBL/GenBank/DDBJ whole genome shotgun (WGS) entry which is preliminary data.</text>
</comment>
<dbReference type="SUPFAM" id="SSF53955">
    <property type="entry name" value="Lysozyme-like"/>
    <property type="match status" value="1"/>
</dbReference>
<dbReference type="InterPro" id="IPR043426">
    <property type="entry name" value="MltB-like"/>
</dbReference>
<reference evidence="3 4" key="1">
    <citation type="submission" date="2021-01" db="EMBL/GenBank/DDBJ databases">
        <title>Whole genome shotgun sequence of Actinoplanes couchii NBRC 106145.</title>
        <authorList>
            <person name="Komaki H."/>
            <person name="Tamura T."/>
        </authorList>
    </citation>
    <scope>NUCLEOTIDE SEQUENCE [LARGE SCALE GENOMIC DNA]</scope>
    <source>
        <strain evidence="3 4">NBRC 106145</strain>
    </source>
</reference>
<name>A0ABQ3XA17_9ACTN</name>
<gene>
    <name evidence="3" type="ORF">Aco03nite_037660</name>
</gene>
<evidence type="ECO:0000259" key="2">
    <source>
        <dbReference type="Pfam" id="PF13406"/>
    </source>
</evidence>
<dbReference type="EMBL" id="BOMG01000049">
    <property type="protein sequence ID" value="GID55362.1"/>
    <property type="molecule type" value="Genomic_DNA"/>
</dbReference>
<keyword evidence="4" id="KW-1185">Reference proteome</keyword>
<evidence type="ECO:0000313" key="3">
    <source>
        <dbReference type="EMBL" id="GID55362.1"/>
    </source>
</evidence>
<accession>A0ABQ3XA17</accession>
<proteinExistence type="predicted"/>
<dbReference type="Proteomes" id="UP000612282">
    <property type="component" value="Unassembled WGS sequence"/>
</dbReference>
<evidence type="ECO:0000256" key="1">
    <source>
        <dbReference type="SAM" id="MobiDB-lite"/>
    </source>
</evidence>